<proteinExistence type="predicted"/>
<organism evidence="2 3">
    <name type="scientific">Coemansia spiralis</name>
    <dbReference type="NCBI Taxonomy" id="417178"/>
    <lineage>
        <taxon>Eukaryota</taxon>
        <taxon>Fungi</taxon>
        <taxon>Fungi incertae sedis</taxon>
        <taxon>Zoopagomycota</taxon>
        <taxon>Kickxellomycotina</taxon>
        <taxon>Kickxellomycetes</taxon>
        <taxon>Kickxellales</taxon>
        <taxon>Kickxellaceae</taxon>
        <taxon>Coemansia</taxon>
    </lineage>
</organism>
<feature type="compositionally biased region" description="Polar residues" evidence="1">
    <location>
        <begin position="1"/>
        <end position="10"/>
    </location>
</feature>
<name>A0A9W8G2L7_9FUNG</name>
<reference evidence="2" key="1">
    <citation type="submission" date="2022-07" db="EMBL/GenBank/DDBJ databases">
        <title>Phylogenomic reconstructions and comparative analyses of Kickxellomycotina fungi.</title>
        <authorList>
            <person name="Reynolds N.K."/>
            <person name="Stajich J.E."/>
            <person name="Barry K."/>
            <person name="Grigoriev I.V."/>
            <person name="Crous P."/>
            <person name="Smith M.E."/>
        </authorList>
    </citation>
    <scope>NUCLEOTIDE SEQUENCE</scope>
    <source>
        <strain evidence="2">NRRL 3115</strain>
    </source>
</reference>
<feature type="region of interest" description="Disordered" evidence="1">
    <location>
        <begin position="1"/>
        <end position="24"/>
    </location>
</feature>
<evidence type="ECO:0000313" key="2">
    <source>
        <dbReference type="EMBL" id="KAJ2671189.1"/>
    </source>
</evidence>
<dbReference type="AlphaFoldDB" id="A0A9W8G2L7"/>
<dbReference type="Proteomes" id="UP001151518">
    <property type="component" value="Unassembled WGS sequence"/>
</dbReference>
<sequence>MNAKTATGPTTAMLVRSPERGEPMTDQLRKIITQLKALKRTHAIKAQETTAAGATAKEECDKVVTEVAAAIKDIEEKDANKQLAIIKNVRGSRGTGEDGSGDLGNRDPNGFPDKEMLPRLGGLHYTNGSRPGSPTDPPKNRRSNGLGSRNGVGGEGD</sequence>
<evidence type="ECO:0000256" key="1">
    <source>
        <dbReference type="SAM" id="MobiDB-lite"/>
    </source>
</evidence>
<feature type="compositionally biased region" description="Gly residues" evidence="1">
    <location>
        <begin position="148"/>
        <end position="157"/>
    </location>
</feature>
<dbReference type="EMBL" id="JANBTW010000108">
    <property type="protein sequence ID" value="KAJ2671189.1"/>
    <property type="molecule type" value="Genomic_DNA"/>
</dbReference>
<comment type="caution">
    <text evidence="2">The sequence shown here is derived from an EMBL/GenBank/DDBJ whole genome shotgun (WGS) entry which is preliminary data.</text>
</comment>
<feature type="region of interest" description="Disordered" evidence="1">
    <location>
        <begin position="86"/>
        <end position="157"/>
    </location>
</feature>
<protein>
    <submittedName>
        <fullName evidence="2">Uncharacterized protein</fullName>
    </submittedName>
</protein>
<feature type="compositionally biased region" description="Gly residues" evidence="1">
    <location>
        <begin position="93"/>
        <end position="102"/>
    </location>
</feature>
<evidence type="ECO:0000313" key="3">
    <source>
        <dbReference type="Proteomes" id="UP001151518"/>
    </source>
</evidence>
<gene>
    <name evidence="2" type="ORF">GGI25_005597</name>
</gene>
<accession>A0A9W8G2L7</accession>